<keyword evidence="1" id="KW-0472">Membrane</keyword>
<keyword evidence="1" id="KW-0812">Transmembrane</keyword>
<evidence type="ECO:0000256" key="1">
    <source>
        <dbReference type="SAM" id="Phobius"/>
    </source>
</evidence>
<name>W1XS47_9ZZZZ</name>
<gene>
    <name evidence="3" type="ORF">Q604_UNBC12611G0001</name>
</gene>
<proteinExistence type="predicted"/>
<keyword evidence="1" id="KW-1133">Transmembrane helix</keyword>
<feature type="transmembrane region" description="Helical" evidence="1">
    <location>
        <begin position="12"/>
        <end position="30"/>
    </location>
</feature>
<feature type="non-terminal residue" evidence="3">
    <location>
        <position position="90"/>
    </location>
</feature>
<sequence>MRIHKTHKRYISSVVAGLIVTAVTMTGFSYNDKTVTVMVDGAAHTVRTHLNSNEGIVRDAGVKLNPNDKVNNKAKSFINTEFITVCILYF</sequence>
<dbReference type="EMBL" id="AZMM01012611">
    <property type="protein sequence ID" value="ETJ32946.1"/>
    <property type="molecule type" value="Genomic_DNA"/>
</dbReference>
<organism evidence="3">
    <name type="scientific">human gut metagenome</name>
    <dbReference type="NCBI Taxonomy" id="408170"/>
    <lineage>
        <taxon>unclassified sequences</taxon>
        <taxon>metagenomes</taxon>
        <taxon>organismal metagenomes</taxon>
    </lineage>
</organism>
<comment type="caution">
    <text evidence="3">The sequence shown here is derived from an EMBL/GenBank/DDBJ whole genome shotgun (WGS) entry which is preliminary data.</text>
</comment>
<dbReference type="AlphaFoldDB" id="W1XS47"/>
<feature type="domain" description="DUF348" evidence="2">
    <location>
        <begin position="35"/>
        <end position="71"/>
    </location>
</feature>
<dbReference type="Pfam" id="PF03990">
    <property type="entry name" value="DUF348"/>
    <property type="match status" value="1"/>
</dbReference>
<reference evidence="3" key="1">
    <citation type="submission" date="2013-12" db="EMBL/GenBank/DDBJ databases">
        <title>A Varibaculum cambriense genome reconstructed from a premature infant gut community with otherwise low bacterial novelty that shifts toward anaerobic metabolism during the third week of life.</title>
        <authorList>
            <person name="Brown C.T."/>
            <person name="Sharon I."/>
            <person name="Thomas B.C."/>
            <person name="Castelle C.J."/>
            <person name="Morowitz M.J."/>
            <person name="Banfield J.F."/>
        </authorList>
    </citation>
    <scope>NUCLEOTIDE SEQUENCE</scope>
</reference>
<protein>
    <submittedName>
        <fullName evidence="3">3D protein</fullName>
    </submittedName>
</protein>
<accession>W1XS47</accession>
<evidence type="ECO:0000259" key="2">
    <source>
        <dbReference type="Pfam" id="PF03990"/>
    </source>
</evidence>
<dbReference type="InterPro" id="IPR007137">
    <property type="entry name" value="DUF348"/>
</dbReference>
<evidence type="ECO:0000313" key="3">
    <source>
        <dbReference type="EMBL" id="ETJ32946.1"/>
    </source>
</evidence>